<sequence>MCIIIVKNSGIDLPDKEILKRCWNKNPHGAGFMFNNNNKIIIKKGFMSYENFYENLLRNDKQYRLKNQSVVFHFRISTSGLIDKGNCHPYPLTNDSIYLRKTNLCCSIGIAHNGIIQEYNHKDSVLNDTQLFIKNIIYDLISNTKIGYYKSEVFKKIMESMIDDSRLAIMNGNGEVVKIGRWYEENGLFFSNIGYKNNSEVRTSIQKKLKLFDNELKYFDNDENGFFIDDVATDECDYEVFLDSLRQLDTWESVYDKFYFQEYSGACGSYFLDEEDNKIYELVDKNHLYYLGNYKTKNEFYITD</sequence>
<evidence type="ECO:0000313" key="1">
    <source>
        <dbReference type="EMBL" id="SET21425.1"/>
    </source>
</evidence>
<dbReference type="AlphaFoldDB" id="A0A1I0CPJ5"/>
<dbReference type="Proteomes" id="UP000198558">
    <property type="component" value="Unassembled WGS sequence"/>
</dbReference>
<dbReference type="EMBL" id="FOIN01000003">
    <property type="protein sequence ID" value="SET21425.1"/>
    <property type="molecule type" value="Genomic_DNA"/>
</dbReference>
<accession>A0A1I0CPJ5</accession>
<dbReference type="RefSeq" id="WP_244881242.1">
    <property type="nucleotide sequence ID" value="NZ_FOIN01000003.1"/>
</dbReference>
<dbReference type="Gene3D" id="3.60.20.10">
    <property type="entry name" value="Glutamine Phosphoribosylpyrophosphate, subunit 1, domain 1"/>
    <property type="match status" value="1"/>
</dbReference>
<dbReference type="GeneID" id="78289800"/>
<dbReference type="InterPro" id="IPR029055">
    <property type="entry name" value="Ntn_hydrolases_N"/>
</dbReference>
<organism evidence="1 2">
    <name type="scientific">Thomasclavelia cocleata</name>
    <dbReference type="NCBI Taxonomy" id="69824"/>
    <lineage>
        <taxon>Bacteria</taxon>
        <taxon>Bacillati</taxon>
        <taxon>Bacillota</taxon>
        <taxon>Erysipelotrichia</taxon>
        <taxon>Erysipelotrichales</taxon>
        <taxon>Coprobacillaceae</taxon>
        <taxon>Thomasclavelia</taxon>
    </lineage>
</organism>
<evidence type="ECO:0000313" key="2">
    <source>
        <dbReference type="Proteomes" id="UP000198558"/>
    </source>
</evidence>
<reference evidence="2" key="1">
    <citation type="submission" date="2016-10" db="EMBL/GenBank/DDBJ databases">
        <authorList>
            <person name="Varghese N."/>
            <person name="Submissions S."/>
        </authorList>
    </citation>
    <scope>NUCLEOTIDE SEQUENCE [LARGE SCALE GENOMIC DNA]</scope>
    <source>
        <strain evidence="2">DSM 1551</strain>
    </source>
</reference>
<evidence type="ECO:0008006" key="3">
    <source>
        <dbReference type="Google" id="ProtNLM"/>
    </source>
</evidence>
<protein>
    <recommendedName>
        <fullName evidence="3">Glutamine amidotransferase domain-containing protein</fullName>
    </recommendedName>
</protein>
<proteinExistence type="predicted"/>
<dbReference type="SUPFAM" id="SSF56235">
    <property type="entry name" value="N-terminal nucleophile aminohydrolases (Ntn hydrolases)"/>
    <property type="match status" value="1"/>
</dbReference>
<name>A0A1I0CPJ5_9FIRM</name>
<keyword evidence="2" id="KW-1185">Reference proteome</keyword>
<gene>
    <name evidence="1" type="ORF">SAMN04489758_103153</name>
</gene>